<reference evidence="1 2" key="1">
    <citation type="journal article" date="2022" name="Hortic Res">
        <title>A haplotype resolved chromosomal level avocado genome allows analysis of novel avocado genes.</title>
        <authorList>
            <person name="Nath O."/>
            <person name="Fletcher S.J."/>
            <person name="Hayward A."/>
            <person name="Shaw L.M."/>
            <person name="Masouleh A.K."/>
            <person name="Furtado A."/>
            <person name="Henry R.J."/>
            <person name="Mitter N."/>
        </authorList>
    </citation>
    <scope>NUCLEOTIDE SEQUENCE [LARGE SCALE GENOMIC DNA]</scope>
    <source>
        <strain evidence="2">cv. Hass</strain>
    </source>
</reference>
<organism evidence="1 2">
    <name type="scientific">Persea americana</name>
    <name type="common">Avocado</name>
    <dbReference type="NCBI Taxonomy" id="3435"/>
    <lineage>
        <taxon>Eukaryota</taxon>
        <taxon>Viridiplantae</taxon>
        <taxon>Streptophyta</taxon>
        <taxon>Embryophyta</taxon>
        <taxon>Tracheophyta</taxon>
        <taxon>Spermatophyta</taxon>
        <taxon>Magnoliopsida</taxon>
        <taxon>Magnoliidae</taxon>
        <taxon>Laurales</taxon>
        <taxon>Lauraceae</taxon>
        <taxon>Persea</taxon>
    </lineage>
</organism>
<comment type="caution">
    <text evidence="1">The sequence shown here is derived from an EMBL/GenBank/DDBJ whole genome shotgun (WGS) entry which is preliminary data.</text>
</comment>
<dbReference type="EMBL" id="CM056809">
    <property type="protein sequence ID" value="KAJ8649218.1"/>
    <property type="molecule type" value="Genomic_DNA"/>
</dbReference>
<evidence type="ECO:0000313" key="2">
    <source>
        <dbReference type="Proteomes" id="UP001234297"/>
    </source>
</evidence>
<sequence>MGSRPMEHGKLSSGPSLQFAKNVLKIVLSSWVETLSSGHLEAGFDMIKHVQDILADSEEVGLDITNAKAFVDEVIALGKKWTETKSFPNGDFFNEMFLKPSGEVKSELDEISRTRKQFVRERNVTELAIIELTRDLHRLDTESLRPDSALSFWRNKLLLNGLPSRKLAIERGLSSAKLRRLKAISRGRLRNMNNGKFSRKSFLVLKMDRYGLSHFMGKF</sequence>
<proteinExistence type="predicted"/>
<dbReference type="Proteomes" id="UP001234297">
    <property type="component" value="Chromosome 1"/>
</dbReference>
<keyword evidence="2" id="KW-1185">Reference proteome</keyword>
<name>A0ACC2MUM6_PERAE</name>
<protein>
    <submittedName>
        <fullName evidence="1">Uncharacterized protein</fullName>
    </submittedName>
</protein>
<evidence type="ECO:0000313" key="1">
    <source>
        <dbReference type="EMBL" id="KAJ8649218.1"/>
    </source>
</evidence>
<gene>
    <name evidence="1" type="ORF">MRB53_002241</name>
</gene>
<accession>A0ACC2MUM6</accession>